<name>A0A7R8WJZ7_9CRUS</name>
<dbReference type="AlphaFoldDB" id="A0A7R8WJZ7"/>
<dbReference type="SMART" id="SM00320">
    <property type="entry name" value="WD40"/>
    <property type="match status" value="2"/>
</dbReference>
<feature type="non-terminal residue" evidence="1">
    <location>
        <position position="356"/>
    </location>
</feature>
<sequence length="356" mass="38976">MLVIQAIPRLKDAVVMEQMLDTIIPAILYPTIQLASSKLIVFPRSTAARQALVYRVIDIIHSLGIRIGFEMTKKHLTGVMQRFFLSFDRAHDPSGDQGQALDDDSIESTPSLEESGFFDVNGGGVDREPQIVGLVHLEKERTVFRPPPTPPPPAGVGDMTQPHKMEQAMEELRQVFSPAVAYVSYVSFSHLAGSVTLGKHLCNESLIVRLMNEYREQPDENTQLKNAVSRAPTIATVSPVPIPGSSSDREASGERMVIPLQSFTGHSSGVKGIAVLDNENSFMSCSRDKTVKLWSLRSQGDGSSSVSCQWTYAAHKKPVFAATYLSSSRLVASCDSSIHLWDPYLTGEHSLGPLPD</sequence>
<dbReference type="OrthoDB" id="6379583at2759"/>
<protein>
    <submittedName>
        <fullName evidence="1">Uncharacterized protein</fullName>
    </submittedName>
</protein>
<gene>
    <name evidence="1" type="ORF">CTOB1V02_LOCUS8366</name>
</gene>
<dbReference type="GO" id="GO:0005739">
    <property type="term" value="C:mitochondrion"/>
    <property type="evidence" value="ECO:0007669"/>
    <property type="project" value="TreeGrafter"/>
</dbReference>
<dbReference type="Pfam" id="PF00400">
    <property type="entry name" value="WD40"/>
    <property type="match status" value="2"/>
</dbReference>
<dbReference type="PROSITE" id="PS50294">
    <property type="entry name" value="WD_REPEATS_REGION"/>
    <property type="match status" value="1"/>
</dbReference>
<dbReference type="GO" id="GO:0035014">
    <property type="term" value="F:phosphatidylinositol 3-kinase regulator activity"/>
    <property type="evidence" value="ECO:0007669"/>
    <property type="project" value="TreeGrafter"/>
</dbReference>
<dbReference type="GO" id="GO:0035973">
    <property type="term" value="P:aggrephagy"/>
    <property type="evidence" value="ECO:0007669"/>
    <property type="project" value="TreeGrafter"/>
</dbReference>
<dbReference type="InterPro" id="IPR036322">
    <property type="entry name" value="WD40_repeat_dom_sf"/>
</dbReference>
<dbReference type="InterPro" id="IPR052651">
    <property type="entry name" value="WDR81"/>
</dbReference>
<organism evidence="1">
    <name type="scientific">Cyprideis torosa</name>
    <dbReference type="NCBI Taxonomy" id="163714"/>
    <lineage>
        <taxon>Eukaryota</taxon>
        <taxon>Metazoa</taxon>
        <taxon>Ecdysozoa</taxon>
        <taxon>Arthropoda</taxon>
        <taxon>Crustacea</taxon>
        <taxon>Oligostraca</taxon>
        <taxon>Ostracoda</taxon>
        <taxon>Podocopa</taxon>
        <taxon>Podocopida</taxon>
        <taxon>Cytherocopina</taxon>
        <taxon>Cytheroidea</taxon>
        <taxon>Cytherideidae</taxon>
        <taxon>Cyprideis</taxon>
    </lineage>
</organism>
<dbReference type="InterPro" id="IPR015943">
    <property type="entry name" value="WD40/YVTN_repeat-like_dom_sf"/>
</dbReference>
<dbReference type="InterPro" id="IPR001680">
    <property type="entry name" value="WD40_rpt"/>
</dbReference>
<accession>A0A7R8WJZ7</accession>
<reference evidence="1" key="1">
    <citation type="submission" date="2020-11" db="EMBL/GenBank/DDBJ databases">
        <authorList>
            <person name="Tran Van P."/>
        </authorList>
    </citation>
    <scope>NUCLEOTIDE SEQUENCE</scope>
</reference>
<proteinExistence type="predicted"/>
<dbReference type="PROSITE" id="PS50082">
    <property type="entry name" value="WD_REPEATS_2"/>
    <property type="match status" value="1"/>
</dbReference>
<evidence type="ECO:0000313" key="1">
    <source>
        <dbReference type="EMBL" id="CAD7230508.1"/>
    </source>
</evidence>
<dbReference type="SUPFAM" id="SSF50978">
    <property type="entry name" value="WD40 repeat-like"/>
    <property type="match status" value="1"/>
</dbReference>
<dbReference type="EMBL" id="OB662735">
    <property type="protein sequence ID" value="CAD7230508.1"/>
    <property type="molecule type" value="Genomic_DNA"/>
</dbReference>
<dbReference type="Gene3D" id="2.130.10.10">
    <property type="entry name" value="YVTN repeat-like/Quinoprotein amine dehydrogenase"/>
    <property type="match status" value="1"/>
</dbReference>
<dbReference type="PANTHER" id="PTHR44662:SF1">
    <property type="entry name" value="WD REPEAT-CONTAINING PROTEIN 81"/>
    <property type="match status" value="1"/>
</dbReference>
<dbReference type="PANTHER" id="PTHR44662">
    <property type="entry name" value="WD REPEAT-CONTAINING PROTEIN 81"/>
    <property type="match status" value="1"/>
</dbReference>